<dbReference type="eggNOG" id="COG0683">
    <property type="taxonomic scope" value="Bacteria"/>
</dbReference>
<evidence type="ECO:0000256" key="1">
    <source>
        <dbReference type="ARBA" id="ARBA00010062"/>
    </source>
</evidence>
<dbReference type="Proteomes" id="UP000014803">
    <property type="component" value="Chromosome"/>
</dbReference>
<dbReference type="EMBL" id="CP003969">
    <property type="protein sequence ID" value="AGP38831.1"/>
    <property type="molecule type" value="Genomic_DNA"/>
</dbReference>
<evidence type="ECO:0000256" key="4">
    <source>
        <dbReference type="ARBA" id="ARBA00022729"/>
    </source>
</evidence>
<evidence type="ECO:0000256" key="3">
    <source>
        <dbReference type="ARBA" id="ARBA00022723"/>
    </source>
</evidence>
<dbReference type="STRING" id="1254432.SCE1572_32710"/>
<dbReference type="Gene3D" id="1.10.760.10">
    <property type="entry name" value="Cytochrome c-like domain"/>
    <property type="match status" value="1"/>
</dbReference>
<feature type="chain" id="PRO_5004534088" description="Cytochrome c domain-containing protein" evidence="7">
    <location>
        <begin position="31"/>
        <end position="541"/>
    </location>
</feature>
<proteinExistence type="inferred from homology"/>
<dbReference type="HOGENOM" id="CLU_037508_0_0_7"/>
<dbReference type="PANTHER" id="PTHR47235:SF1">
    <property type="entry name" value="BLR6548 PROTEIN"/>
    <property type="match status" value="1"/>
</dbReference>
<dbReference type="GO" id="GO:0046872">
    <property type="term" value="F:metal ion binding"/>
    <property type="evidence" value="ECO:0007669"/>
    <property type="project" value="UniProtKB-KW"/>
</dbReference>
<dbReference type="InterPro" id="IPR009056">
    <property type="entry name" value="Cyt_c-like_dom"/>
</dbReference>
<dbReference type="Pfam" id="PF00034">
    <property type="entry name" value="Cytochrom_C"/>
    <property type="match status" value="1"/>
</dbReference>
<dbReference type="PATRIC" id="fig|1254432.3.peg.7415"/>
<dbReference type="SUPFAM" id="SSF53822">
    <property type="entry name" value="Periplasmic binding protein-like I"/>
    <property type="match status" value="1"/>
</dbReference>
<reference evidence="9 10" key="1">
    <citation type="journal article" date="2013" name="Sci. Rep.">
        <title>Extraordinary expansion of a Sorangium cellulosum genome from an alkaline milieu.</title>
        <authorList>
            <person name="Han K."/>
            <person name="Li Z.F."/>
            <person name="Peng R."/>
            <person name="Zhu L.P."/>
            <person name="Zhou T."/>
            <person name="Wang L.G."/>
            <person name="Li S.G."/>
            <person name="Zhang X.B."/>
            <person name="Hu W."/>
            <person name="Wu Z.H."/>
            <person name="Qin N."/>
            <person name="Li Y.Z."/>
        </authorList>
    </citation>
    <scope>NUCLEOTIDE SEQUENCE [LARGE SCALE GENOMIC DNA]</scope>
    <source>
        <strain evidence="9 10">So0157-2</strain>
    </source>
</reference>
<dbReference type="InterPro" id="IPR006311">
    <property type="entry name" value="TAT_signal"/>
</dbReference>
<keyword evidence="4 7" id="KW-0732">Signal</keyword>
<feature type="domain" description="Cytochrome c" evidence="8">
    <location>
        <begin position="51"/>
        <end position="170"/>
    </location>
</feature>
<accession>S4Y2Y6</accession>
<protein>
    <recommendedName>
        <fullName evidence="8">Cytochrome c domain-containing protein</fullName>
    </recommendedName>
</protein>
<evidence type="ECO:0000313" key="10">
    <source>
        <dbReference type="Proteomes" id="UP000014803"/>
    </source>
</evidence>
<dbReference type="KEGG" id="scu:SCE1572_32710"/>
<dbReference type="InterPro" id="IPR028082">
    <property type="entry name" value="Peripla_BP_I"/>
</dbReference>
<evidence type="ECO:0000313" key="9">
    <source>
        <dbReference type="EMBL" id="AGP38831.1"/>
    </source>
</evidence>
<dbReference type="AlphaFoldDB" id="S4Y2Y6"/>
<sequence length="541" mass="54787">MGHLVTTRRRRALAAALSALGLAAALKGAAAPGDAPAPAPDGAASCAALSPAALRGRRIFHHGALASGEPVEGRLGASGAALQGKAAACAGCHGRSGDGTSEGGVAAPPLTPERLFAADRAGGAYTAETLAAAVRDGRTPTSRELHLVMPRYRLDRAHVDDLVAYLRCVGRDADPGVSPEALRLGAALPLTGRFAAAGAAARDVLAAAFAEVNAQGGVFRRRLELVVADSGDALDGAAATARLLDQRVFALVGSVWGGDAGAMARLSADDVPLVGPLGSGLPASDPGDGVVFHLRPGLDTLARVAVAHLAGAPAPPGAEALLVVHPADPRGDAFLRGARAEAQRRGLPAPASLPFEPGRFDAAAAADAAARLRPRAVLLAGEGDELSRWLAASRPASGPSPALYAPASLLPRDPASLRRAAAARLLLLHPGPLDDAERLGLRALSSFLDRHRVPPRHTAFQASAYAAARVLVEALKRAGAHVTRPALIAALEELRDFDPGPGPAITFGRNRRVGAYGASLAAVAPGSSDVAPVSAWVEVVP</sequence>
<feature type="signal peptide" evidence="7">
    <location>
        <begin position="1"/>
        <end position="30"/>
    </location>
</feature>
<evidence type="ECO:0000259" key="8">
    <source>
        <dbReference type="PROSITE" id="PS51007"/>
    </source>
</evidence>
<evidence type="ECO:0000256" key="5">
    <source>
        <dbReference type="ARBA" id="ARBA00023004"/>
    </source>
</evidence>
<gene>
    <name evidence="9" type="ORF">SCE1572_32710</name>
</gene>
<dbReference type="SUPFAM" id="SSF46626">
    <property type="entry name" value="Cytochrome c"/>
    <property type="match status" value="1"/>
</dbReference>
<organism evidence="9 10">
    <name type="scientific">Sorangium cellulosum So0157-2</name>
    <dbReference type="NCBI Taxonomy" id="1254432"/>
    <lineage>
        <taxon>Bacteria</taxon>
        <taxon>Pseudomonadati</taxon>
        <taxon>Myxococcota</taxon>
        <taxon>Polyangia</taxon>
        <taxon>Polyangiales</taxon>
        <taxon>Polyangiaceae</taxon>
        <taxon>Sorangium</taxon>
    </lineage>
</organism>
<dbReference type="GO" id="GO:0020037">
    <property type="term" value="F:heme binding"/>
    <property type="evidence" value="ECO:0007669"/>
    <property type="project" value="InterPro"/>
</dbReference>
<dbReference type="InterPro" id="IPR028081">
    <property type="entry name" value="Leu-bd"/>
</dbReference>
<keyword evidence="2 6" id="KW-0349">Heme</keyword>
<evidence type="ECO:0000256" key="7">
    <source>
        <dbReference type="SAM" id="SignalP"/>
    </source>
</evidence>
<evidence type="ECO:0000256" key="2">
    <source>
        <dbReference type="ARBA" id="ARBA00022617"/>
    </source>
</evidence>
<dbReference type="Pfam" id="PF13458">
    <property type="entry name" value="Peripla_BP_6"/>
    <property type="match status" value="1"/>
</dbReference>
<dbReference type="GO" id="GO:0009055">
    <property type="term" value="F:electron transfer activity"/>
    <property type="evidence" value="ECO:0007669"/>
    <property type="project" value="InterPro"/>
</dbReference>
<name>S4Y2Y6_SORCE</name>
<dbReference type="eggNOG" id="COG2010">
    <property type="taxonomic scope" value="Bacteria"/>
</dbReference>
<comment type="similarity">
    <text evidence="1">Belongs to the leucine-binding protein family.</text>
</comment>
<dbReference type="InterPro" id="IPR036909">
    <property type="entry name" value="Cyt_c-like_dom_sf"/>
</dbReference>
<keyword evidence="5 6" id="KW-0408">Iron</keyword>
<dbReference type="PROSITE" id="PS51318">
    <property type="entry name" value="TAT"/>
    <property type="match status" value="1"/>
</dbReference>
<evidence type="ECO:0000256" key="6">
    <source>
        <dbReference type="PROSITE-ProRule" id="PRU00433"/>
    </source>
</evidence>
<dbReference type="PROSITE" id="PS51007">
    <property type="entry name" value="CYTC"/>
    <property type="match status" value="1"/>
</dbReference>
<dbReference type="Gene3D" id="3.40.50.2300">
    <property type="match status" value="2"/>
</dbReference>
<dbReference type="PANTHER" id="PTHR47235">
    <property type="entry name" value="BLR6548 PROTEIN"/>
    <property type="match status" value="1"/>
</dbReference>
<keyword evidence="3 6" id="KW-0479">Metal-binding</keyword>